<dbReference type="GO" id="GO:0004984">
    <property type="term" value="F:olfactory receptor activity"/>
    <property type="evidence" value="ECO:0007669"/>
    <property type="project" value="InterPro"/>
</dbReference>
<reference evidence="11" key="1">
    <citation type="journal article" date="2020" name="J Insects Food Feed">
        <title>The yellow mealworm (Tenebrio molitor) genome: a resource for the emerging insects as food and feed industry.</title>
        <authorList>
            <person name="Eriksson T."/>
            <person name="Andere A."/>
            <person name="Kelstrup H."/>
            <person name="Emery V."/>
            <person name="Picard C."/>
        </authorList>
    </citation>
    <scope>NUCLEOTIDE SEQUENCE</scope>
    <source>
        <strain evidence="11">Stoneville</strain>
        <tissue evidence="11">Whole head</tissue>
    </source>
</reference>
<dbReference type="InterPro" id="IPR004117">
    <property type="entry name" value="7tm6_olfct_rcpt"/>
</dbReference>
<keyword evidence="4 10" id="KW-0812">Transmembrane</keyword>
<evidence type="ECO:0000256" key="9">
    <source>
        <dbReference type="ARBA" id="ARBA00023224"/>
    </source>
</evidence>
<keyword evidence="6 10" id="KW-1133">Transmembrane helix</keyword>
<dbReference type="GO" id="GO:0007165">
    <property type="term" value="P:signal transduction"/>
    <property type="evidence" value="ECO:0007669"/>
    <property type="project" value="UniProtKB-KW"/>
</dbReference>
<keyword evidence="8" id="KW-0675">Receptor</keyword>
<evidence type="ECO:0000313" key="11">
    <source>
        <dbReference type="EMBL" id="KAH0822719.1"/>
    </source>
</evidence>
<keyword evidence="5" id="KW-0552">Olfaction</keyword>
<evidence type="ECO:0000256" key="5">
    <source>
        <dbReference type="ARBA" id="ARBA00022725"/>
    </source>
</evidence>
<dbReference type="GO" id="GO:0005549">
    <property type="term" value="F:odorant binding"/>
    <property type="evidence" value="ECO:0007669"/>
    <property type="project" value="InterPro"/>
</dbReference>
<keyword evidence="3" id="KW-0716">Sensory transduction</keyword>
<keyword evidence="2" id="KW-1003">Cell membrane</keyword>
<keyword evidence="9" id="KW-0807">Transducer</keyword>
<dbReference type="AlphaFoldDB" id="A0A8J6HXM9"/>
<evidence type="ECO:0000256" key="4">
    <source>
        <dbReference type="ARBA" id="ARBA00022692"/>
    </source>
</evidence>
<name>A0A8J6HXM9_TENMO</name>
<evidence type="ECO:0000256" key="6">
    <source>
        <dbReference type="ARBA" id="ARBA00022989"/>
    </source>
</evidence>
<evidence type="ECO:0000256" key="1">
    <source>
        <dbReference type="ARBA" id="ARBA00004651"/>
    </source>
</evidence>
<feature type="transmembrane region" description="Helical" evidence="10">
    <location>
        <begin position="560"/>
        <end position="580"/>
    </location>
</feature>
<proteinExistence type="predicted"/>
<dbReference type="Pfam" id="PF02949">
    <property type="entry name" value="7tm_6"/>
    <property type="match status" value="1"/>
</dbReference>
<reference evidence="11" key="2">
    <citation type="submission" date="2021-08" db="EMBL/GenBank/DDBJ databases">
        <authorList>
            <person name="Eriksson T."/>
        </authorList>
    </citation>
    <scope>NUCLEOTIDE SEQUENCE</scope>
    <source>
        <strain evidence="11">Stoneville</strain>
        <tissue evidence="11">Whole head</tissue>
    </source>
</reference>
<feature type="transmembrane region" description="Helical" evidence="10">
    <location>
        <begin position="61"/>
        <end position="79"/>
    </location>
</feature>
<feature type="transmembrane region" description="Helical" evidence="10">
    <location>
        <begin position="117"/>
        <end position="141"/>
    </location>
</feature>
<comment type="caution">
    <text evidence="11">The sequence shown here is derived from an EMBL/GenBank/DDBJ whole genome shotgun (WGS) entry which is preliminary data.</text>
</comment>
<comment type="subcellular location">
    <subcellularLocation>
        <location evidence="1">Cell membrane</location>
        <topology evidence="1">Multi-pass membrane protein</topology>
    </subcellularLocation>
</comment>
<dbReference type="GO" id="GO:0005886">
    <property type="term" value="C:plasma membrane"/>
    <property type="evidence" value="ECO:0007669"/>
    <property type="project" value="UniProtKB-SubCell"/>
</dbReference>
<evidence type="ECO:0000313" key="12">
    <source>
        <dbReference type="Proteomes" id="UP000719412"/>
    </source>
</evidence>
<keyword evidence="7 10" id="KW-0472">Membrane</keyword>
<organism evidence="11 12">
    <name type="scientific">Tenebrio molitor</name>
    <name type="common">Yellow mealworm beetle</name>
    <dbReference type="NCBI Taxonomy" id="7067"/>
    <lineage>
        <taxon>Eukaryota</taxon>
        <taxon>Metazoa</taxon>
        <taxon>Ecdysozoa</taxon>
        <taxon>Arthropoda</taxon>
        <taxon>Hexapoda</taxon>
        <taxon>Insecta</taxon>
        <taxon>Pterygota</taxon>
        <taxon>Neoptera</taxon>
        <taxon>Endopterygota</taxon>
        <taxon>Coleoptera</taxon>
        <taxon>Polyphaga</taxon>
        <taxon>Cucujiformia</taxon>
        <taxon>Tenebrionidae</taxon>
        <taxon>Tenebrio</taxon>
    </lineage>
</organism>
<keyword evidence="12" id="KW-1185">Reference proteome</keyword>
<dbReference type="PANTHER" id="PTHR21137:SF35">
    <property type="entry name" value="ODORANT RECEPTOR 19A-RELATED"/>
    <property type="match status" value="1"/>
</dbReference>
<evidence type="ECO:0000256" key="10">
    <source>
        <dbReference type="SAM" id="Phobius"/>
    </source>
</evidence>
<protein>
    <recommendedName>
        <fullName evidence="13">Odorant receptor</fullName>
    </recommendedName>
</protein>
<accession>A0A8J6HXM9</accession>
<gene>
    <name evidence="11" type="ORF">GEV33_000072</name>
</gene>
<dbReference type="Proteomes" id="UP000719412">
    <property type="component" value="Unassembled WGS sequence"/>
</dbReference>
<sequence>MRLWWELPNTVAKRLARHFAFGRSRVLNPEPPDLVCVFFRGFSTPSHREQFKKKHDKRVKLLYGYCVVGLVVYSAVSYLEEPYCRRKYDEQNAKDVCGFMVPVWIPFDLSDPIIKHIVFSFQACSMLLVLLPAILGTYFAVTCVDLITIRIEHLQNVLENIEVLPRSLKKNKLKWSVQYHVRILRLTEKFNDYFGSLNAVHYVLSSIILGILNHQTLQQMEIKAVIHLLGWLVTLGAFKPGDFSLIVNEQNVREAFNSFPVGTSPDLDGMRAQYLKDIISLSACEPGQQDCILKEVQCHTPLLYPYLYQCYKNPFTLNVSNMGIMASATFLRVISSSVAAWLSETVLRGRGLGARRKLRRAMDVCVCLVGADGRVVEGRINTLSATTARSARVRVSSGKGAHGCISVVYVCECEVEWPWVAGESAPERIGKMELEKGKIADRKGCIYMEYCFLEKIRDVNVLIEQLGEFEKFCPKEEILATDETVEYYSKAIIVYWFFGNVMNCIALLVERSQCKLQRKSDLYRERDPCGLMARCFYPFDVSRKLFPLAYSIQVYTCGIITYYVVVLSMTLVGLMMHVLTQLRYCRKLIRRLDKVINEEPEDIEKSVRQIVLYHIKIIK</sequence>
<dbReference type="PANTHER" id="PTHR21137">
    <property type="entry name" value="ODORANT RECEPTOR"/>
    <property type="match status" value="1"/>
</dbReference>
<evidence type="ECO:0000256" key="2">
    <source>
        <dbReference type="ARBA" id="ARBA00022475"/>
    </source>
</evidence>
<evidence type="ECO:0008006" key="13">
    <source>
        <dbReference type="Google" id="ProtNLM"/>
    </source>
</evidence>
<evidence type="ECO:0000256" key="7">
    <source>
        <dbReference type="ARBA" id="ARBA00023136"/>
    </source>
</evidence>
<evidence type="ECO:0000256" key="3">
    <source>
        <dbReference type="ARBA" id="ARBA00022606"/>
    </source>
</evidence>
<dbReference type="EMBL" id="JABDTM020000082">
    <property type="protein sequence ID" value="KAH0822719.1"/>
    <property type="molecule type" value="Genomic_DNA"/>
</dbReference>
<evidence type="ECO:0000256" key="8">
    <source>
        <dbReference type="ARBA" id="ARBA00023170"/>
    </source>
</evidence>